<accession>A0A812BNX8</accession>
<dbReference type="PROSITE" id="PS51450">
    <property type="entry name" value="LRR"/>
    <property type="match status" value="3"/>
</dbReference>
<comment type="caution">
    <text evidence="3">The sequence shown here is derived from an EMBL/GenBank/DDBJ whole genome shotgun (WGS) entry which is preliminary data.</text>
</comment>
<reference evidence="3" key="1">
    <citation type="submission" date="2021-01" db="EMBL/GenBank/DDBJ databases">
        <authorList>
            <person name="Li R."/>
            <person name="Bekaert M."/>
        </authorList>
    </citation>
    <scope>NUCLEOTIDE SEQUENCE</scope>
    <source>
        <strain evidence="3">Farmed</strain>
    </source>
</reference>
<dbReference type="InterPro" id="IPR025875">
    <property type="entry name" value="Leu-rich_rpt_4"/>
</dbReference>
<proteinExistence type="predicted"/>
<dbReference type="InterPro" id="IPR032675">
    <property type="entry name" value="LRR_dom_sf"/>
</dbReference>
<dbReference type="Proteomes" id="UP000597762">
    <property type="component" value="Unassembled WGS sequence"/>
</dbReference>
<gene>
    <name evidence="3" type="ORF">SPHA_21236</name>
</gene>
<dbReference type="SMART" id="SM00365">
    <property type="entry name" value="LRR_SD22"/>
    <property type="match status" value="3"/>
</dbReference>
<keyword evidence="1" id="KW-0433">Leucine-rich repeat</keyword>
<evidence type="ECO:0000256" key="2">
    <source>
        <dbReference type="ARBA" id="ARBA00022737"/>
    </source>
</evidence>
<dbReference type="InterPro" id="IPR040091">
    <property type="entry name" value="LRRC56"/>
</dbReference>
<organism evidence="3 4">
    <name type="scientific">Acanthosepion pharaonis</name>
    <name type="common">Pharaoh cuttlefish</name>
    <name type="synonym">Sepia pharaonis</name>
    <dbReference type="NCBI Taxonomy" id="158019"/>
    <lineage>
        <taxon>Eukaryota</taxon>
        <taxon>Metazoa</taxon>
        <taxon>Spiralia</taxon>
        <taxon>Lophotrochozoa</taxon>
        <taxon>Mollusca</taxon>
        <taxon>Cephalopoda</taxon>
        <taxon>Coleoidea</taxon>
        <taxon>Decapodiformes</taxon>
        <taxon>Sepiida</taxon>
        <taxon>Sepiina</taxon>
        <taxon>Sepiidae</taxon>
        <taxon>Acanthosepion</taxon>
    </lineage>
</organism>
<dbReference type="PANTHER" id="PTHR22708">
    <property type="entry name" value="LEUCINE-RICH REPEAT-CONTAINING PROTEIN 56"/>
    <property type="match status" value="1"/>
</dbReference>
<dbReference type="EMBL" id="CAHIKZ030000779">
    <property type="protein sequence ID" value="CAE1238252.1"/>
    <property type="molecule type" value="Genomic_DNA"/>
</dbReference>
<name>A0A812BNX8_ACAPH</name>
<dbReference type="Pfam" id="PF12799">
    <property type="entry name" value="LRR_4"/>
    <property type="match status" value="2"/>
</dbReference>
<dbReference type="OrthoDB" id="676979at2759"/>
<evidence type="ECO:0000313" key="3">
    <source>
        <dbReference type="EMBL" id="CAE1238252.1"/>
    </source>
</evidence>
<dbReference type="InterPro" id="IPR001611">
    <property type="entry name" value="Leu-rich_rpt"/>
</dbReference>
<dbReference type="Gene3D" id="3.80.10.10">
    <property type="entry name" value="Ribonuclease Inhibitor"/>
    <property type="match status" value="1"/>
</dbReference>
<evidence type="ECO:0000256" key="1">
    <source>
        <dbReference type="ARBA" id="ARBA00022614"/>
    </source>
</evidence>
<dbReference type="SUPFAM" id="SSF52058">
    <property type="entry name" value="L domain-like"/>
    <property type="match status" value="1"/>
</dbReference>
<dbReference type="AlphaFoldDB" id="A0A812BNX8"/>
<dbReference type="PANTHER" id="PTHR22708:SF0">
    <property type="entry name" value="LEUCINE-RICH REPEAT-CONTAINING PROTEIN 56"/>
    <property type="match status" value="1"/>
</dbReference>
<sequence>MNFSDQRPDSVLARGVQITEFDDDQINPEPVPLDESDLLLRQYLSPRKLCLLGGVDDLEDISSLEVKVDTSEMSLGNFGSLVPNLTELKLSNSSIHSIRDLGSCLHNLRILWMSQCSLQDLDGIGSLSNLHELYLSFNEISEISSVSMLENLQILDLEGNNIDCFSQVPYLAFCTKLTTLTLEGNPVCVKPSPESEIEEYNYRMSVRDAIPQLQYLDDEPLSDVDCKKNVNVFNDDWAYMEKLQQDVVIQEIMMTNNEGESASPSFVSAFRPATSFNPSSALRPSSAIRPLSCRTRPQTSASNNKTFRPFSALAGVETDDFCHSPDPISELTDGSVVCGNPSRALLSRSKLKTAPPESKKRLFPQYKFKAEHTYDTLPNDNQDLNDVLEQLQEWKIQHEKRRKQIEASWAPQVLKIEPGEYLEESEKEKDDDDYNDAAFISETIAPSLHAKPWSFENEPLKQELLVCKSKEHPHSYDYNEPMYSVSPPKIDVHGLNLKPCSFAKPSPPSKPPLSPPLACRSKRLKSQAVKSDQNVLHLAMTAKPPVIKEQISSYGRKPLPNSKAFPHSYSARASITHAPPLLPSLLNLKSKSSCQKST</sequence>
<keyword evidence="4" id="KW-1185">Reference proteome</keyword>
<protein>
    <recommendedName>
        <fullName evidence="5">Leucine-rich repeat-containing protein 56</fullName>
    </recommendedName>
</protein>
<dbReference type="InterPro" id="IPR003591">
    <property type="entry name" value="Leu-rich_rpt_typical-subtyp"/>
</dbReference>
<evidence type="ECO:0000313" key="4">
    <source>
        <dbReference type="Proteomes" id="UP000597762"/>
    </source>
</evidence>
<keyword evidence="2" id="KW-0677">Repeat</keyword>
<evidence type="ECO:0008006" key="5">
    <source>
        <dbReference type="Google" id="ProtNLM"/>
    </source>
</evidence>
<dbReference type="SMART" id="SM00369">
    <property type="entry name" value="LRR_TYP"/>
    <property type="match status" value="3"/>
</dbReference>